<evidence type="ECO:0000256" key="5">
    <source>
        <dbReference type="SAM" id="MobiDB-lite"/>
    </source>
</evidence>
<protein>
    <recommendedName>
        <fullName evidence="9">Tetratricopeptide repeat protein</fullName>
    </recommendedName>
</protein>
<evidence type="ECO:0000256" key="3">
    <source>
        <dbReference type="ARBA" id="ARBA00022679"/>
    </source>
</evidence>
<evidence type="ECO:0008006" key="9">
    <source>
        <dbReference type="Google" id="ProtNLM"/>
    </source>
</evidence>
<keyword evidence="2" id="KW-0328">Glycosyltransferase</keyword>
<gene>
    <name evidence="7" type="ORF">F0L74_31140</name>
</gene>
<proteinExistence type="predicted"/>
<dbReference type="RefSeq" id="WP_149841784.1">
    <property type="nucleotide sequence ID" value="NZ_VUOC01000004.1"/>
</dbReference>
<evidence type="ECO:0000256" key="1">
    <source>
        <dbReference type="ARBA" id="ARBA00004922"/>
    </source>
</evidence>
<comment type="pathway">
    <text evidence="1">Protein modification; protein glycosylation.</text>
</comment>
<evidence type="ECO:0000313" key="7">
    <source>
        <dbReference type="EMBL" id="KAA2240607.1"/>
    </source>
</evidence>
<feature type="signal peptide" evidence="6">
    <location>
        <begin position="1"/>
        <end position="20"/>
    </location>
</feature>
<dbReference type="InterPro" id="IPR051939">
    <property type="entry name" value="Glycosyltr_41/O-GlcNAc_trsf"/>
</dbReference>
<feature type="repeat" description="TPR" evidence="4">
    <location>
        <begin position="52"/>
        <end position="85"/>
    </location>
</feature>
<keyword evidence="3" id="KW-0808">Transferase</keyword>
<dbReference type="InterPro" id="IPR019734">
    <property type="entry name" value="TPR_rpt"/>
</dbReference>
<dbReference type="PANTHER" id="PTHR44835:SF1">
    <property type="entry name" value="PROTEIN O-GLCNAC TRANSFERASE"/>
    <property type="match status" value="1"/>
</dbReference>
<dbReference type="GO" id="GO:0016757">
    <property type="term" value="F:glycosyltransferase activity"/>
    <property type="evidence" value="ECO:0007669"/>
    <property type="project" value="UniProtKB-KW"/>
</dbReference>
<reference evidence="7 8" key="1">
    <citation type="submission" date="2019-09" db="EMBL/GenBank/DDBJ databases">
        <title>Chitinophaga ginsengihumi sp. nov., isolated from soil of ginseng rhizosphere.</title>
        <authorList>
            <person name="Lee J."/>
        </authorList>
    </citation>
    <scope>NUCLEOTIDE SEQUENCE [LARGE SCALE GENOMIC DNA]</scope>
    <source>
        <strain evidence="7 8">BN140078</strain>
    </source>
</reference>
<dbReference type="InterPro" id="IPR011990">
    <property type="entry name" value="TPR-like_helical_dom_sf"/>
</dbReference>
<keyword evidence="8" id="KW-1185">Reference proteome</keyword>
<keyword evidence="4" id="KW-0802">TPR repeat</keyword>
<dbReference type="Gene3D" id="1.25.40.10">
    <property type="entry name" value="Tetratricopeptide repeat domain"/>
    <property type="match status" value="3"/>
</dbReference>
<feature type="region of interest" description="Disordered" evidence="5">
    <location>
        <begin position="559"/>
        <end position="581"/>
    </location>
</feature>
<keyword evidence="6" id="KW-0732">Signal</keyword>
<dbReference type="PANTHER" id="PTHR44835">
    <property type="entry name" value="UDP-N-ACETYLGLUCOSAMINE--PEPTIDE N-ACETYLGLUCOSAMINYLTRANSFERASE SPINDLY-RELATED"/>
    <property type="match status" value="1"/>
</dbReference>
<name>A0A5B2VQZ4_9BACT</name>
<evidence type="ECO:0000256" key="6">
    <source>
        <dbReference type="SAM" id="SignalP"/>
    </source>
</evidence>
<dbReference type="SUPFAM" id="SSF48452">
    <property type="entry name" value="TPR-like"/>
    <property type="match status" value="2"/>
</dbReference>
<dbReference type="EMBL" id="VUOC01000004">
    <property type="protein sequence ID" value="KAA2240607.1"/>
    <property type="molecule type" value="Genomic_DNA"/>
</dbReference>
<organism evidence="7 8">
    <name type="scientific">Chitinophaga agrisoli</name>
    <dbReference type="NCBI Taxonomy" id="2607653"/>
    <lineage>
        <taxon>Bacteria</taxon>
        <taxon>Pseudomonadati</taxon>
        <taxon>Bacteroidota</taxon>
        <taxon>Chitinophagia</taxon>
        <taxon>Chitinophagales</taxon>
        <taxon>Chitinophagaceae</taxon>
        <taxon>Chitinophaga</taxon>
    </lineage>
</organism>
<dbReference type="AlphaFoldDB" id="A0A5B2VQZ4"/>
<sequence length="581" mass="63949">MRQKIIIAALLLCTANSIMAQSVEDGIKDLYYDKYESAKQTFTKITASKPDDRAYYYLGMAELGLENKDGAAAAFQKGLQAVPNSPLLQVGMGRIDLLNGNAAAAKQKFEAANTATEGRNGDVARAIADAQEIKGGDRGYAISVMEKLLNNEGRKKKDQYTATAADYIELGDAYRLVGGENGGKALTTYDKALELEPNRAEAVTKEGLVNYNAKLLQEAVNDWTKATTMDPNYGPAYYELYQFYITPTKAQLSLENAAKYLQKYIDVVGAGAGKLENEYNLAAISFYKKDYDAAINKAKSVLPQATPAYKGKFTRLMADAYLQKGDSMNAKTSMDEYVKTVGDSALEINDYKLLSAIYSRLKAPDSTQQVALNQQSLGYLEKYAEADTTKDVARYEDVAKAYINAEAFDKAADWYKRIITLKTQLKDSANAVDYYNVGQNYFRAAGSTTPPDSIMLNKADSAFGLLAEKFPDITTGYYWRGSVNAVKDAQAKTGAALPYYEKYISMAESDAEKNKVGLIKAYTYVMVYYYNKEDKTNLDKYMGKLLALDPTSEAAKQIKENLSNSSKAATKAAQNGKKAQK</sequence>
<comment type="caution">
    <text evidence="7">The sequence shown here is derived from an EMBL/GenBank/DDBJ whole genome shotgun (WGS) entry which is preliminary data.</text>
</comment>
<dbReference type="PROSITE" id="PS50005">
    <property type="entry name" value="TPR"/>
    <property type="match status" value="1"/>
</dbReference>
<dbReference type="SMART" id="SM00028">
    <property type="entry name" value="TPR"/>
    <property type="match status" value="4"/>
</dbReference>
<feature type="chain" id="PRO_5022849556" description="Tetratricopeptide repeat protein" evidence="6">
    <location>
        <begin position="21"/>
        <end position="581"/>
    </location>
</feature>
<accession>A0A5B2VQZ4</accession>
<reference evidence="7 8" key="2">
    <citation type="submission" date="2019-09" db="EMBL/GenBank/DDBJ databases">
        <authorList>
            <person name="Jin C."/>
        </authorList>
    </citation>
    <scope>NUCLEOTIDE SEQUENCE [LARGE SCALE GENOMIC DNA]</scope>
    <source>
        <strain evidence="7 8">BN140078</strain>
    </source>
</reference>
<dbReference type="Proteomes" id="UP000324611">
    <property type="component" value="Unassembled WGS sequence"/>
</dbReference>
<dbReference type="Pfam" id="PF13432">
    <property type="entry name" value="TPR_16"/>
    <property type="match status" value="1"/>
</dbReference>
<evidence type="ECO:0000256" key="2">
    <source>
        <dbReference type="ARBA" id="ARBA00022676"/>
    </source>
</evidence>
<evidence type="ECO:0000256" key="4">
    <source>
        <dbReference type="PROSITE-ProRule" id="PRU00339"/>
    </source>
</evidence>
<evidence type="ECO:0000313" key="8">
    <source>
        <dbReference type="Proteomes" id="UP000324611"/>
    </source>
</evidence>